<sequence length="263" mass="28365">MEPGISPGSSDVYQGMSDGRQLHQFGLYGGLAPPEYGSAAAGAGEMSSFMSSFYTLEMAGTGAEEEQLDRALAASRNHREAEKRRRERIKFHLDRLRTILACDAKIEKASLLAKAVEHVRDLKQRAAEIGEMGDFPTETDEISVNTGDLPTATGRRPVIKASLCCEDRSELLPELAETLRSLHLRILRAEMATVGGRVRNVLVVAGDDGGAEDEEAKVSGGSAGRGQAAFLRDALRALVERQSPGGLERQKRRRVLSTSAATA</sequence>
<dbReference type="SUPFAM" id="SSF55021">
    <property type="entry name" value="ACT-like"/>
    <property type="match status" value="1"/>
</dbReference>
<accession>A0A1D1YUW5</accession>
<dbReference type="InterPro" id="IPR045847">
    <property type="entry name" value="AIG1-like"/>
</dbReference>
<dbReference type="PROSITE" id="PS50888">
    <property type="entry name" value="BHLH"/>
    <property type="match status" value="1"/>
</dbReference>
<gene>
    <name evidence="7" type="primary">BHLH107_1</name>
    <name evidence="7" type="ORF">g.26823</name>
</gene>
<proteinExistence type="inferred from homology"/>
<keyword evidence="3" id="KW-0238">DNA-binding</keyword>
<evidence type="ECO:0000256" key="1">
    <source>
        <dbReference type="ARBA" id="ARBA00005510"/>
    </source>
</evidence>
<dbReference type="EMBL" id="GDJX01009530">
    <property type="protein sequence ID" value="JAT58406.1"/>
    <property type="molecule type" value="Transcribed_RNA"/>
</dbReference>
<dbReference type="GO" id="GO:0003677">
    <property type="term" value="F:DNA binding"/>
    <property type="evidence" value="ECO:0007669"/>
    <property type="project" value="UniProtKB-KW"/>
</dbReference>
<evidence type="ECO:0000256" key="5">
    <source>
        <dbReference type="SAM" id="MobiDB-lite"/>
    </source>
</evidence>
<dbReference type="SMART" id="SM00353">
    <property type="entry name" value="HLH"/>
    <property type="match status" value="1"/>
</dbReference>
<evidence type="ECO:0000256" key="2">
    <source>
        <dbReference type="ARBA" id="ARBA00023015"/>
    </source>
</evidence>
<name>A0A1D1YUW5_9ARAE</name>
<comment type="similarity">
    <text evidence="1">Belongs to the bHLH protein family.</text>
</comment>
<dbReference type="GO" id="GO:0046983">
    <property type="term" value="F:protein dimerization activity"/>
    <property type="evidence" value="ECO:0007669"/>
    <property type="project" value="InterPro"/>
</dbReference>
<organism evidence="7">
    <name type="scientific">Anthurium amnicola</name>
    <dbReference type="NCBI Taxonomy" id="1678845"/>
    <lineage>
        <taxon>Eukaryota</taxon>
        <taxon>Viridiplantae</taxon>
        <taxon>Streptophyta</taxon>
        <taxon>Embryophyta</taxon>
        <taxon>Tracheophyta</taxon>
        <taxon>Spermatophyta</taxon>
        <taxon>Magnoliopsida</taxon>
        <taxon>Liliopsida</taxon>
        <taxon>Araceae</taxon>
        <taxon>Pothoideae</taxon>
        <taxon>Potheae</taxon>
        <taxon>Anthurium</taxon>
    </lineage>
</organism>
<dbReference type="AlphaFoldDB" id="A0A1D1YUW5"/>
<feature type="region of interest" description="Disordered" evidence="5">
    <location>
        <begin position="242"/>
        <end position="263"/>
    </location>
</feature>
<dbReference type="SUPFAM" id="SSF47459">
    <property type="entry name" value="HLH, helix-loop-helix DNA-binding domain"/>
    <property type="match status" value="1"/>
</dbReference>
<feature type="domain" description="BHLH" evidence="6">
    <location>
        <begin position="73"/>
        <end position="122"/>
    </location>
</feature>
<protein>
    <submittedName>
        <fullName evidence="7">Putative transcription factor bHLH107</fullName>
    </submittedName>
</protein>
<dbReference type="InterPro" id="IPR011598">
    <property type="entry name" value="bHLH_dom"/>
</dbReference>
<evidence type="ECO:0000256" key="3">
    <source>
        <dbReference type="ARBA" id="ARBA00023125"/>
    </source>
</evidence>
<evidence type="ECO:0000259" key="6">
    <source>
        <dbReference type="PROSITE" id="PS50888"/>
    </source>
</evidence>
<dbReference type="PANTHER" id="PTHR45844">
    <property type="entry name" value="TRANSCRIPTION FACTOR BHLH30"/>
    <property type="match status" value="1"/>
</dbReference>
<dbReference type="PANTHER" id="PTHR45844:SF19">
    <property type="entry name" value="TRANSCRIPTION FACTOR BHLH106-RELATED"/>
    <property type="match status" value="1"/>
</dbReference>
<dbReference type="Pfam" id="PF00010">
    <property type="entry name" value="HLH"/>
    <property type="match status" value="1"/>
</dbReference>
<keyword evidence="4" id="KW-0804">Transcription</keyword>
<dbReference type="InterPro" id="IPR045865">
    <property type="entry name" value="ACT-like_dom_sf"/>
</dbReference>
<dbReference type="Gene3D" id="4.10.280.10">
    <property type="entry name" value="Helix-loop-helix DNA-binding domain"/>
    <property type="match status" value="1"/>
</dbReference>
<evidence type="ECO:0000256" key="4">
    <source>
        <dbReference type="ARBA" id="ARBA00023163"/>
    </source>
</evidence>
<evidence type="ECO:0000313" key="7">
    <source>
        <dbReference type="EMBL" id="JAT58406.1"/>
    </source>
</evidence>
<reference evidence="7" key="1">
    <citation type="submission" date="2015-07" db="EMBL/GenBank/DDBJ databases">
        <title>Transcriptome Assembly of Anthurium amnicola.</title>
        <authorList>
            <person name="Suzuki J."/>
        </authorList>
    </citation>
    <scope>NUCLEOTIDE SEQUENCE</scope>
</reference>
<dbReference type="InterPro" id="IPR036638">
    <property type="entry name" value="HLH_DNA-bd_sf"/>
</dbReference>
<dbReference type="GO" id="GO:0003700">
    <property type="term" value="F:DNA-binding transcription factor activity"/>
    <property type="evidence" value="ECO:0007669"/>
    <property type="project" value="InterPro"/>
</dbReference>
<keyword evidence="2" id="KW-0805">Transcription regulation</keyword>